<dbReference type="GeneID" id="118515611"/>
<accession>A0A182Y7N2</accession>
<dbReference type="OrthoDB" id="8023940at2759"/>
<dbReference type="Proteomes" id="UP000076408">
    <property type="component" value="Unassembled WGS sequence"/>
</dbReference>
<organism evidence="1 2">
    <name type="scientific">Anopheles stephensi</name>
    <name type="common">Indo-Pakistan malaria mosquito</name>
    <dbReference type="NCBI Taxonomy" id="30069"/>
    <lineage>
        <taxon>Eukaryota</taxon>
        <taxon>Metazoa</taxon>
        <taxon>Ecdysozoa</taxon>
        <taxon>Arthropoda</taxon>
        <taxon>Hexapoda</taxon>
        <taxon>Insecta</taxon>
        <taxon>Pterygota</taxon>
        <taxon>Neoptera</taxon>
        <taxon>Endopterygota</taxon>
        <taxon>Diptera</taxon>
        <taxon>Nematocera</taxon>
        <taxon>Culicoidea</taxon>
        <taxon>Culicidae</taxon>
        <taxon>Anophelinae</taxon>
        <taxon>Anopheles</taxon>
    </lineage>
</organism>
<dbReference type="RefSeq" id="XP_035917932.1">
    <property type="nucleotide sequence ID" value="XM_036062039.1"/>
</dbReference>
<dbReference type="VEuPathDB" id="VectorBase:ASTEI20_036381"/>
<dbReference type="OMA" id="QGFDACE"/>
<dbReference type="AlphaFoldDB" id="A0A182Y7N2"/>
<dbReference type="EnsemblMetazoa" id="ASTEI04468-RA">
    <property type="protein sequence ID" value="ASTEI04468-PA"/>
    <property type="gene ID" value="ASTEI04468"/>
</dbReference>
<reference evidence="1" key="2">
    <citation type="submission" date="2020-05" db="UniProtKB">
        <authorList>
            <consortium name="EnsemblMetazoa"/>
        </authorList>
    </citation>
    <scope>IDENTIFICATION</scope>
    <source>
        <strain evidence="1">Indian</strain>
    </source>
</reference>
<evidence type="ECO:0000313" key="2">
    <source>
        <dbReference type="Proteomes" id="UP000076408"/>
    </source>
</evidence>
<protein>
    <submittedName>
        <fullName evidence="1">Uncharacterized protein</fullName>
    </submittedName>
</protein>
<dbReference type="KEGG" id="aste:118515611"/>
<dbReference type="STRING" id="30069.A0A182Y7N2"/>
<reference evidence="2" key="1">
    <citation type="journal article" date="2014" name="Genome Biol.">
        <title>Genome analysis of a major urban malaria vector mosquito, Anopheles stephensi.</title>
        <authorList>
            <person name="Jiang X."/>
            <person name="Peery A."/>
            <person name="Hall A.B."/>
            <person name="Sharma A."/>
            <person name="Chen X.G."/>
            <person name="Waterhouse R.M."/>
            <person name="Komissarov A."/>
            <person name="Riehle M.M."/>
            <person name="Shouche Y."/>
            <person name="Sharakhova M.V."/>
            <person name="Lawson D."/>
            <person name="Pakpour N."/>
            <person name="Arensburger P."/>
            <person name="Davidson V.L."/>
            <person name="Eiglmeier K."/>
            <person name="Emrich S."/>
            <person name="George P."/>
            <person name="Kennedy R.C."/>
            <person name="Mane S.P."/>
            <person name="Maslen G."/>
            <person name="Oringanje C."/>
            <person name="Qi Y."/>
            <person name="Settlage R."/>
            <person name="Tojo M."/>
            <person name="Tubio J.M."/>
            <person name="Unger M.F."/>
            <person name="Wang B."/>
            <person name="Vernick K.D."/>
            <person name="Ribeiro J.M."/>
            <person name="James A.A."/>
            <person name="Michel K."/>
            <person name="Riehle M.A."/>
            <person name="Luckhart S."/>
            <person name="Sharakhov I.V."/>
            <person name="Tu Z."/>
        </authorList>
    </citation>
    <scope>NUCLEOTIDE SEQUENCE [LARGE SCALE GENOMIC DNA]</scope>
    <source>
        <strain evidence="2">Indian</strain>
    </source>
</reference>
<name>A0A182Y7N2_ANOST</name>
<proteinExistence type="predicted"/>
<evidence type="ECO:0000313" key="1">
    <source>
        <dbReference type="EnsemblMetazoa" id="ASTEI04468-PA"/>
    </source>
</evidence>
<dbReference type="VEuPathDB" id="VectorBase:ASTEI04468"/>
<keyword evidence="2" id="KW-1185">Reference proteome</keyword>
<dbReference type="VEuPathDB" id="VectorBase:ASTE006151"/>
<sequence length="217" mass="21758">MNKLLTGGLLFLLVSGSFVSGSLFGPFGPFGGAGQFPGAFPPGFGGGVGGYPGVGGLPMFPGRPGPAQLPMFPPGLFPAVPYLPAAVPAPPTPVAFGRMAVAPAPLAPAAATGNLRDVATNADVLGRLAVADLPEDLQQRAKDLQTVSEQGFDACEQLLATPGAYWQYKRCNALQLRTVLTAAKALEQEATARATAAAAAAAAAEESQTAVSGPATA</sequence>